<proteinExistence type="predicted"/>
<organism evidence="1">
    <name type="scientific">bioreactor metagenome</name>
    <dbReference type="NCBI Taxonomy" id="1076179"/>
    <lineage>
        <taxon>unclassified sequences</taxon>
        <taxon>metagenomes</taxon>
        <taxon>ecological metagenomes</taxon>
    </lineage>
</organism>
<dbReference type="EMBL" id="VSSQ01141983">
    <property type="protein sequence ID" value="MPN63086.1"/>
    <property type="molecule type" value="Genomic_DNA"/>
</dbReference>
<protein>
    <submittedName>
        <fullName evidence="1">Uncharacterized protein</fullName>
    </submittedName>
</protein>
<comment type="caution">
    <text evidence="1">The sequence shown here is derived from an EMBL/GenBank/DDBJ whole genome shotgun (WGS) entry which is preliminary data.</text>
</comment>
<evidence type="ECO:0000313" key="1">
    <source>
        <dbReference type="EMBL" id="MPN63086.1"/>
    </source>
</evidence>
<dbReference type="AlphaFoldDB" id="A0A645JI29"/>
<sequence length="117" mass="13346">MQNGHDLIVNDLGFIDGQDVLVFSVLSQNFGQVEVLNIPGDGRLCDLEPFFSQFFRQFFLCFNVFGGDDVKDLVQSFCFHPFPPNRYPALYILLSFVIHQNNRNRPGEQCGLCARNP</sequence>
<accession>A0A645JI29</accession>
<reference evidence="1" key="1">
    <citation type="submission" date="2019-08" db="EMBL/GenBank/DDBJ databases">
        <authorList>
            <person name="Kucharzyk K."/>
            <person name="Murdoch R.W."/>
            <person name="Higgins S."/>
            <person name="Loffler F."/>
        </authorList>
    </citation>
    <scope>NUCLEOTIDE SEQUENCE</scope>
</reference>
<name>A0A645JI29_9ZZZZ</name>
<gene>
    <name evidence="1" type="ORF">SDC9_210840</name>
</gene>